<evidence type="ECO:0000313" key="2">
    <source>
        <dbReference type="EMBL" id="QDY97486.1"/>
    </source>
</evidence>
<reference evidence="2 3" key="1">
    <citation type="journal article" date="2017" name="Genome Announc.">
        <title>Draft Genome Sequence of Agrobacterium tumefaciens Biovar 1 Strain 186, Isolated from Walnut.</title>
        <authorList>
            <person name="Poret-Peterson A.T."/>
            <person name="Bhatnagar S."/>
            <person name="McClean A.E."/>
            <person name="Kluepfel D.A."/>
        </authorList>
    </citation>
    <scope>NUCLEOTIDE SEQUENCE [LARGE SCALE GENOMIC DNA]</scope>
    <source>
        <strain evidence="2 3">186</strain>
    </source>
</reference>
<evidence type="ECO:0000313" key="3">
    <source>
        <dbReference type="Proteomes" id="UP000222296"/>
    </source>
</evidence>
<feature type="region of interest" description="Disordered" evidence="1">
    <location>
        <begin position="1"/>
        <end position="24"/>
    </location>
</feature>
<accession>A0AAP9J951</accession>
<dbReference type="AlphaFoldDB" id="A0AAP9J951"/>
<proteinExistence type="predicted"/>
<dbReference type="InterPro" id="IPR004027">
    <property type="entry name" value="SEC_C_motif"/>
</dbReference>
<evidence type="ECO:0000256" key="1">
    <source>
        <dbReference type="SAM" id="MobiDB-lite"/>
    </source>
</evidence>
<dbReference type="RefSeq" id="WP_099086648.1">
    <property type="nucleotide sequence ID" value="NZ_CP042276.1"/>
</dbReference>
<keyword evidence="2" id="KW-0614">Plasmid</keyword>
<name>A0AAP9J951_AGRTU</name>
<dbReference type="Pfam" id="PF02810">
    <property type="entry name" value="SEC-C"/>
    <property type="match status" value="1"/>
</dbReference>
<organism evidence="2 3">
    <name type="scientific">Agrobacterium tumefaciens</name>
    <dbReference type="NCBI Taxonomy" id="358"/>
    <lineage>
        <taxon>Bacteria</taxon>
        <taxon>Pseudomonadati</taxon>
        <taxon>Pseudomonadota</taxon>
        <taxon>Alphaproteobacteria</taxon>
        <taxon>Hyphomicrobiales</taxon>
        <taxon>Rhizobiaceae</taxon>
        <taxon>Rhizobium/Agrobacterium group</taxon>
        <taxon>Agrobacterium</taxon>
        <taxon>Agrobacterium tumefaciens complex</taxon>
    </lineage>
</organism>
<dbReference type="Gene3D" id="3.10.450.50">
    <property type="match status" value="1"/>
</dbReference>
<dbReference type="PANTHER" id="PTHR33747:SF1">
    <property type="entry name" value="ADENYLATE CYCLASE-ASSOCIATED CAP C-TERMINAL DOMAIN-CONTAINING PROTEIN"/>
    <property type="match status" value="1"/>
</dbReference>
<gene>
    <name evidence="2" type="ORF">CG010_025180</name>
</gene>
<dbReference type="PANTHER" id="PTHR33747">
    <property type="entry name" value="UPF0225 PROTEIN SCO1677"/>
    <property type="match status" value="1"/>
</dbReference>
<protein>
    <submittedName>
        <fullName evidence="2">Prepilin peptidase</fullName>
    </submittedName>
</protein>
<dbReference type="EMBL" id="CP042276">
    <property type="protein sequence ID" value="QDY97486.1"/>
    <property type="molecule type" value="Genomic_DNA"/>
</dbReference>
<dbReference type="Proteomes" id="UP000222296">
    <property type="component" value="Plasmid pAt"/>
</dbReference>
<sequence length="745" mass="83643">MHELRANGVSNRYEGPRATPKEKALEEAETVQRTESEVFAELEILCASPGFIHAIAYFCFRDNLIRYSGQLGVRDMDSHYEGSSLLRSEISTLIGLMVRSPWTTDMPAPEALQGYIDSTDELMQELHHAMAAEAFFGGRDLAGLLAGRDPFQDGAAMREPIFYGGESAYNFQYKALTELKYRADEEWLEKTRGFSITEALLVAKAIGDHHLHRLGLLRKEMRAQSPDQWTFLPAFTFTIKDIAARAEIAIGRVEAILAAFKFGRHERNSAFIGLSEFNEANARPILACGDGGYILLQHYQLQESLYESPFFWMMADDDYRSTATANRGIFTESYSSERLRSVFGPSRVLTNIDIYRGKNRYAEADALVLFGNQAIVVQAKSKRLTLNARKGNDLALKDDFKKAVANAYDQALLCAGALQRPSDFVFRDMQGRELKIAGPVEIIYPMCVLADHYPALTFQARQFLKIEADKIVRSPLVTDVFTLDIIAEFLETPLHFLNYLDLRARSYTKLLITNELIPLSYHLRNNLWLDDKYDMVNLGDDFTAHVDVAMAVRRQGASGSREIKGVLTRYRGTPLGAIVAQIEASASPELTEPGMWLLQLSDSSANGLSRALDLQNKAAVREAKTKDISLPFDAQHAGMTIHINSLPEDLAREKILQHARIKKYELRAERWYGMVLHSGDLQMRQAVVLSDPWQPSSVMDATLAKLPRRSPAPLDQVSLRVGKIGRNEQCSCGSGLKFKKCCLNR</sequence>
<geneLocation type="plasmid" evidence="3">
    <name>pat</name>
</geneLocation>
<dbReference type="SUPFAM" id="SSF103642">
    <property type="entry name" value="Sec-C motif"/>
    <property type="match status" value="1"/>
</dbReference>